<reference evidence="1 2" key="1">
    <citation type="journal article" date="2022" name="Hortic Res">
        <title>A haplotype resolved chromosomal level avocado genome allows analysis of novel avocado genes.</title>
        <authorList>
            <person name="Nath O."/>
            <person name="Fletcher S.J."/>
            <person name="Hayward A."/>
            <person name="Shaw L.M."/>
            <person name="Masouleh A.K."/>
            <person name="Furtado A."/>
            <person name="Henry R.J."/>
            <person name="Mitter N."/>
        </authorList>
    </citation>
    <scope>NUCLEOTIDE SEQUENCE [LARGE SCALE GENOMIC DNA]</scope>
    <source>
        <strain evidence="2">cv. Hass</strain>
    </source>
</reference>
<name>A0ACC2MT63_PERAE</name>
<organism evidence="1 2">
    <name type="scientific">Persea americana</name>
    <name type="common">Avocado</name>
    <dbReference type="NCBI Taxonomy" id="3435"/>
    <lineage>
        <taxon>Eukaryota</taxon>
        <taxon>Viridiplantae</taxon>
        <taxon>Streptophyta</taxon>
        <taxon>Embryophyta</taxon>
        <taxon>Tracheophyta</taxon>
        <taxon>Spermatophyta</taxon>
        <taxon>Magnoliopsida</taxon>
        <taxon>Magnoliidae</taxon>
        <taxon>Laurales</taxon>
        <taxon>Lauraceae</taxon>
        <taxon>Persea</taxon>
    </lineage>
</organism>
<evidence type="ECO:0000313" key="1">
    <source>
        <dbReference type="EMBL" id="KAJ8648583.1"/>
    </source>
</evidence>
<proteinExistence type="predicted"/>
<protein>
    <submittedName>
        <fullName evidence="1">Uncharacterized protein</fullName>
    </submittedName>
</protein>
<dbReference type="Proteomes" id="UP001234297">
    <property type="component" value="Chromosome 1"/>
</dbReference>
<sequence length="85" mass="8815">MSAHKSIAVTDEGGCINDGLKGSWLTTLGEADDCIKGGKGVVLVSLVTVDCSGSNTLSSKLPKLTDLEDRELLLKDSKLPADAVL</sequence>
<keyword evidence="2" id="KW-1185">Reference proteome</keyword>
<comment type="caution">
    <text evidence="1">The sequence shown here is derived from an EMBL/GenBank/DDBJ whole genome shotgun (WGS) entry which is preliminary data.</text>
</comment>
<accession>A0ACC2MT63</accession>
<gene>
    <name evidence="1" type="ORF">MRB53_001606</name>
</gene>
<dbReference type="EMBL" id="CM056809">
    <property type="protein sequence ID" value="KAJ8648583.1"/>
    <property type="molecule type" value="Genomic_DNA"/>
</dbReference>
<evidence type="ECO:0000313" key="2">
    <source>
        <dbReference type="Proteomes" id="UP001234297"/>
    </source>
</evidence>